<name>S8C725_9LAMI</name>
<sequence>ISFLQILLQAVLPFDLSLDKKKRLTYFNNLAKCSNSSNKPKVLRDAGIALASLVVCEEALERELIITTSYIPGMEVTLSGRLKSLYSIYSKMKRKDVCIKKIYDARALRVVVGDKNGTLHGQAIQSCYSLLSIIHRLWTPIDGELDDYIVNPKPSGYQSLHTAVQGPDFSPLEVQIRTQKMHDYAEHGLAAHWLYKETENMVPPKIFVADTERISSDFSEELAADQGPTESGLFLKYRTLKVGHPAVRVEAGHLLPAVVIRVDNDGRELLVAVNFCLPASEVVAGRRTSNQSKRWAAHASLYKKVSGEWWFEPGHGDWCTCLEKYTLCKDGIHHKHDQFERLLPTFIQIIELTEQEENEYWGTVSARFEEDGKSQDGGFAQKSVLLPNDDDDEDSESGSMNNKVQLLRSMLQWEEQLCSEAGFRQHDDEVAVVCWPGGGIMRLRSGSTAADAATRIGAVEGKKKKKKKTLVVLVNGQLVLPTTQLKDGDVVEVRL</sequence>
<dbReference type="InterPro" id="IPR056011">
    <property type="entry name" value="DUF7589"/>
</dbReference>
<dbReference type="PANTHER" id="PTHR21262">
    <property type="entry name" value="GUANOSINE-3',5'-BIS DIPHOSPHATE 3'-PYROPHOSPHOHYDROLASE"/>
    <property type="match status" value="1"/>
</dbReference>
<reference evidence="3 4" key="1">
    <citation type="journal article" date="2013" name="BMC Genomics">
        <title>The miniature genome of a carnivorous plant Genlisea aurea contains a low number of genes and short non-coding sequences.</title>
        <authorList>
            <person name="Leushkin E.V."/>
            <person name="Sutormin R.A."/>
            <person name="Nabieva E.R."/>
            <person name="Penin A.A."/>
            <person name="Kondrashov A.S."/>
            <person name="Logacheva M.D."/>
        </authorList>
    </citation>
    <scope>NUCLEOTIDE SEQUENCE [LARGE SCALE GENOMIC DNA]</scope>
</reference>
<dbReference type="AlphaFoldDB" id="S8C725"/>
<dbReference type="PROSITE" id="PS51880">
    <property type="entry name" value="TGS"/>
    <property type="match status" value="1"/>
</dbReference>
<dbReference type="InterPro" id="IPR043519">
    <property type="entry name" value="NT_sf"/>
</dbReference>
<dbReference type="Pfam" id="PF24500">
    <property type="entry name" value="DUF7589"/>
    <property type="match status" value="1"/>
</dbReference>
<dbReference type="InterPro" id="IPR007685">
    <property type="entry name" value="RelA_SpoT"/>
</dbReference>
<protein>
    <recommendedName>
        <fullName evidence="2">TGS domain-containing protein</fullName>
    </recommendedName>
</protein>
<dbReference type="SUPFAM" id="SSF81301">
    <property type="entry name" value="Nucleotidyltransferase"/>
    <property type="match status" value="1"/>
</dbReference>
<dbReference type="Gene3D" id="3.10.20.30">
    <property type="match status" value="1"/>
</dbReference>
<dbReference type="Pfam" id="PF02824">
    <property type="entry name" value="TGS"/>
    <property type="match status" value="1"/>
</dbReference>
<evidence type="ECO:0000256" key="1">
    <source>
        <dbReference type="SAM" id="MobiDB-lite"/>
    </source>
</evidence>
<dbReference type="Gene3D" id="3.30.460.10">
    <property type="entry name" value="Beta Polymerase, domain 2"/>
    <property type="match status" value="1"/>
</dbReference>
<accession>S8C725</accession>
<dbReference type="FunFam" id="3.30.460.10:FF:000030">
    <property type="entry name" value="Putative GTP diphosphokinase RSH2 chloroplastic"/>
    <property type="match status" value="1"/>
</dbReference>
<dbReference type="GO" id="GO:0015969">
    <property type="term" value="P:guanosine tetraphosphate metabolic process"/>
    <property type="evidence" value="ECO:0007669"/>
    <property type="project" value="InterPro"/>
</dbReference>
<dbReference type="OrthoDB" id="430679at2759"/>
<dbReference type="GO" id="GO:0009507">
    <property type="term" value="C:chloroplast"/>
    <property type="evidence" value="ECO:0007669"/>
    <property type="project" value="TreeGrafter"/>
</dbReference>
<feature type="non-terminal residue" evidence="3">
    <location>
        <position position="1"/>
    </location>
</feature>
<feature type="region of interest" description="Disordered" evidence="1">
    <location>
        <begin position="371"/>
        <end position="400"/>
    </location>
</feature>
<comment type="caution">
    <text evidence="3">The sequence shown here is derived from an EMBL/GenBank/DDBJ whole genome shotgun (WGS) entry which is preliminary data.</text>
</comment>
<feature type="domain" description="TGS" evidence="2">
    <location>
        <begin position="427"/>
        <end position="495"/>
    </location>
</feature>
<dbReference type="Pfam" id="PF04607">
    <property type="entry name" value="RelA_SpoT"/>
    <property type="match status" value="1"/>
</dbReference>
<evidence type="ECO:0000313" key="3">
    <source>
        <dbReference type="EMBL" id="EPS60211.1"/>
    </source>
</evidence>
<keyword evidence="4" id="KW-1185">Reference proteome</keyword>
<evidence type="ECO:0000313" key="4">
    <source>
        <dbReference type="Proteomes" id="UP000015453"/>
    </source>
</evidence>
<gene>
    <name evidence="3" type="ORF">M569_14593</name>
</gene>
<dbReference type="InterPro" id="IPR012675">
    <property type="entry name" value="Beta-grasp_dom_sf"/>
</dbReference>
<dbReference type="InterPro" id="IPR004095">
    <property type="entry name" value="TGS"/>
</dbReference>
<organism evidence="3 4">
    <name type="scientific">Genlisea aurea</name>
    <dbReference type="NCBI Taxonomy" id="192259"/>
    <lineage>
        <taxon>Eukaryota</taxon>
        <taxon>Viridiplantae</taxon>
        <taxon>Streptophyta</taxon>
        <taxon>Embryophyta</taxon>
        <taxon>Tracheophyta</taxon>
        <taxon>Spermatophyta</taxon>
        <taxon>Magnoliopsida</taxon>
        <taxon>eudicotyledons</taxon>
        <taxon>Gunneridae</taxon>
        <taxon>Pentapetalae</taxon>
        <taxon>asterids</taxon>
        <taxon>lamiids</taxon>
        <taxon>Lamiales</taxon>
        <taxon>Lentibulariaceae</taxon>
        <taxon>Genlisea</taxon>
    </lineage>
</organism>
<dbReference type="Proteomes" id="UP000015453">
    <property type="component" value="Unassembled WGS sequence"/>
</dbReference>
<dbReference type="CDD" id="cd05399">
    <property type="entry name" value="NT_Rel-Spo_like"/>
    <property type="match status" value="1"/>
</dbReference>
<dbReference type="SMART" id="SM00954">
    <property type="entry name" value="RelA_SpoT"/>
    <property type="match status" value="1"/>
</dbReference>
<dbReference type="EMBL" id="AUSU01007736">
    <property type="protein sequence ID" value="EPS60211.1"/>
    <property type="molecule type" value="Genomic_DNA"/>
</dbReference>
<proteinExistence type="predicted"/>
<evidence type="ECO:0000259" key="2">
    <source>
        <dbReference type="PROSITE" id="PS51880"/>
    </source>
</evidence>
<dbReference type="PANTHER" id="PTHR21262:SF31">
    <property type="entry name" value="GTP PYROPHOSPHOKINASE"/>
    <property type="match status" value="1"/>
</dbReference>